<protein>
    <submittedName>
        <fullName evidence="1">Uncharacterized protein</fullName>
    </submittedName>
</protein>
<name>A0A0A8Y699_ARUDO</name>
<dbReference type="EMBL" id="GBRH01278333">
    <property type="protein sequence ID" value="JAD19562.1"/>
    <property type="molecule type" value="Transcribed_RNA"/>
</dbReference>
<reference evidence="1" key="1">
    <citation type="submission" date="2014-09" db="EMBL/GenBank/DDBJ databases">
        <authorList>
            <person name="Magalhaes I.L.F."/>
            <person name="Oliveira U."/>
            <person name="Santos F.R."/>
            <person name="Vidigal T.H.D.A."/>
            <person name="Brescovit A.D."/>
            <person name="Santos A.J."/>
        </authorList>
    </citation>
    <scope>NUCLEOTIDE SEQUENCE</scope>
    <source>
        <tissue evidence="1">Shoot tissue taken approximately 20 cm above the soil surface</tissue>
    </source>
</reference>
<sequence length="74" mass="8229">MPGISIGYGSTVSSRYGRSGHLDRLWEHSLYACAPERRRGNHRAVTVFSMYAAASLYCARSRFQISSKTEAGNE</sequence>
<organism evidence="1">
    <name type="scientific">Arundo donax</name>
    <name type="common">Giant reed</name>
    <name type="synonym">Donax arundinaceus</name>
    <dbReference type="NCBI Taxonomy" id="35708"/>
    <lineage>
        <taxon>Eukaryota</taxon>
        <taxon>Viridiplantae</taxon>
        <taxon>Streptophyta</taxon>
        <taxon>Embryophyta</taxon>
        <taxon>Tracheophyta</taxon>
        <taxon>Spermatophyta</taxon>
        <taxon>Magnoliopsida</taxon>
        <taxon>Liliopsida</taxon>
        <taxon>Poales</taxon>
        <taxon>Poaceae</taxon>
        <taxon>PACMAD clade</taxon>
        <taxon>Arundinoideae</taxon>
        <taxon>Arundineae</taxon>
        <taxon>Arundo</taxon>
    </lineage>
</organism>
<evidence type="ECO:0000313" key="1">
    <source>
        <dbReference type="EMBL" id="JAD19562.1"/>
    </source>
</evidence>
<reference evidence="1" key="2">
    <citation type="journal article" date="2015" name="Data Brief">
        <title>Shoot transcriptome of the giant reed, Arundo donax.</title>
        <authorList>
            <person name="Barrero R.A."/>
            <person name="Guerrero F.D."/>
            <person name="Moolhuijzen P."/>
            <person name="Goolsby J.A."/>
            <person name="Tidwell J."/>
            <person name="Bellgard S.E."/>
            <person name="Bellgard M.I."/>
        </authorList>
    </citation>
    <scope>NUCLEOTIDE SEQUENCE</scope>
    <source>
        <tissue evidence="1">Shoot tissue taken approximately 20 cm above the soil surface</tissue>
    </source>
</reference>
<dbReference type="AlphaFoldDB" id="A0A0A8Y699"/>
<accession>A0A0A8Y699</accession>
<proteinExistence type="predicted"/>